<evidence type="ECO:0000313" key="2">
    <source>
        <dbReference type="EMBL" id="OKH43143.1"/>
    </source>
</evidence>
<reference evidence="2 3" key="1">
    <citation type="submission" date="2016-11" db="EMBL/GenBank/DDBJ databases">
        <title>Draft Genome Sequences of Nine Cyanobacterial Strains from Diverse Habitats.</title>
        <authorList>
            <person name="Zhu T."/>
            <person name="Hou S."/>
            <person name="Lu X."/>
            <person name="Hess W.R."/>
        </authorList>
    </citation>
    <scope>NUCLEOTIDE SEQUENCE [LARGE SCALE GENOMIC DNA]</scope>
    <source>
        <strain evidence="2 3">NIES-30</strain>
    </source>
</reference>
<sequence length="80" mass="8681">MACLRAPSSVVATALNSRTEGMGAQAAGRTFGKSHSTILRWEERLANQVDAWSPPAPGDREVTLEGDEVYTRVGENRPPR</sequence>
<dbReference type="EMBL" id="MRCG01000037">
    <property type="protein sequence ID" value="OKH43143.1"/>
    <property type="molecule type" value="Genomic_DNA"/>
</dbReference>
<dbReference type="STRING" id="549789.NIES30_25490"/>
<organism evidence="2 3">
    <name type="scientific">Phormidium tenue NIES-30</name>
    <dbReference type="NCBI Taxonomy" id="549789"/>
    <lineage>
        <taxon>Bacteria</taxon>
        <taxon>Bacillati</taxon>
        <taxon>Cyanobacteriota</taxon>
        <taxon>Cyanophyceae</taxon>
        <taxon>Oscillatoriophycideae</taxon>
        <taxon>Oscillatoriales</taxon>
        <taxon>Oscillatoriaceae</taxon>
        <taxon>Phormidium</taxon>
    </lineage>
</organism>
<evidence type="ECO:0008006" key="4">
    <source>
        <dbReference type="Google" id="ProtNLM"/>
    </source>
</evidence>
<proteinExistence type="predicted"/>
<feature type="region of interest" description="Disordered" evidence="1">
    <location>
        <begin position="50"/>
        <end position="80"/>
    </location>
</feature>
<evidence type="ECO:0000256" key="1">
    <source>
        <dbReference type="SAM" id="MobiDB-lite"/>
    </source>
</evidence>
<name>A0A1U7IY08_9CYAN</name>
<keyword evidence="3" id="KW-1185">Reference proteome</keyword>
<dbReference type="AlphaFoldDB" id="A0A1U7IY08"/>
<gene>
    <name evidence="2" type="ORF">NIES30_25490</name>
</gene>
<dbReference type="Proteomes" id="UP000185557">
    <property type="component" value="Unassembled WGS sequence"/>
</dbReference>
<comment type="caution">
    <text evidence="2">The sequence shown here is derived from an EMBL/GenBank/DDBJ whole genome shotgun (WGS) entry which is preliminary data.</text>
</comment>
<protein>
    <recommendedName>
        <fullName evidence="4">Transposase Synechocystis PCC 6803 domain-containing protein</fullName>
    </recommendedName>
</protein>
<accession>A0A1U7IY08</accession>
<evidence type="ECO:0000313" key="3">
    <source>
        <dbReference type="Proteomes" id="UP000185557"/>
    </source>
</evidence>